<feature type="domain" description="FAD dependent oxidoreductase" evidence="7">
    <location>
        <begin position="21"/>
        <end position="371"/>
    </location>
</feature>
<dbReference type="SUPFAM" id="SSF54373">
    <property type="entry name" value="FAD-linked reductases, C-terminal domain"/>
    <property type="match status" value="1"/>
</dbReference>
<keyword evidence="6" id="KW-0472">Membrane</keyword>
<evidence type="ECO:0000256" key="2">
    <source>
        <dbReference type="ARBA" id="ARBA00022630"/>
    </source>
</evidence>
<evidence type="ECO:0000256" key="6">
    <source>
        <dbReference type="SAM" id="Phobius"/>
    </source>
</evidence>
<evidence type="ECO:0000259" key="7">
    <source>
        <dbReference type="Pfam" id="PF01266"/>
    </source>
</evidence>
<organism evidence="8">
    <name type="scientific">uncultured Thermoleophilia bacterium</name>
    <dbReference type="NCBI Taxonomy" id="1497501"/>
    <lineage>
        <taxon>Bacteria</taxon>
        <taxon>Bacillati</taxon>
        <taxon>Actinomycetota</taxon>
        <taxon>Thermoleophilia</taxon>
        <taxon>environmental samples</taxon>
    </lineage>
</organism>
<dbReference type="Gene3D" id="3.30.9.10">
    <property type="entry name" value="D-Amino Acid Oxidase, subunit A, domain 2"/>
    <property type="match status" value="1"/>
</dbReference>
<name>A0A6J4U2J9_9ACTN</name>
<comment type="cofactor">
    <cofactor evidence="1">
        <name>FAD</name>
        <dbReference type="ChEBI" id="CHEBI:57692"/>
    </cofactor>
</comment>
<dbReference type="NCBIfam" id="NF008425">
    <property type="entry name" value="PRK11259.1"/>
    <property type="match status" value="1"/>
</dbReference>
<keyword evidence="6" id="KW-0812">Transmembrane</keyword>
<reference evidence="8" key="1">
    <citation type="submission" date="2020-02" db="EMBL/GenBank/DDBJ databases">
        <authorList>
            <person name="Meier V. D."/>
        </authorList>
    </citation>
    <scope>NUCLEOTIDE SEQUENCE</scope>
    <source>
        <strain evidence="8">AVDCRST_MAG79</strain>
    </source>
</reference>
<proteinExistence type="predicted"/>
<feature type="transmembrane region" description="Helical" evidence="6">
    <location>
        <begin position="20"/>
        <end position="37"/>
    </location>
</feature>
<evidence type="ECO:0000256" key="4">
    <source>
        <dbReference type="ARBA" id="ARBA00023002"/>
    </source>
</evidence>
<dbReference type="InterPro" id="IPR045170">
    <property type="entry name" value="MTOX"/>
</dbReference>
<sequence>MMRPHADRRVGPAFTNRYNTIVVGVGGMGSATAYYLARRGQRVLGLERYDVPHDQGSSHGQTRIIRMAYYEHPSYVMLLRRAYELWREIERQAAEPLLHITGSIDAGAADSWVFKGSLRSCVEHELQHEVLTGTELSRRFPGYQLPPETLGVLQPDGGYLVPERCIVSYANAAMRHGAEIHGREEVEGWEPLGDDGVRVHTTRGVYEADSLVITAGAWNDQLLDFLPGLAVPERQVLAWFQPQRPELFDPSIFPVFNLLVEEGRYYGFPVHGVPGFKIGKYHHFEESGPAGSIDFDVYPEDEDVLREVTSRYFPQGVGPTMTLKTCMFTNTPDNHFLIDLHPRHPQVAYASACSGHGFKFASVVGEILADLAQHRQTRHAIDVFSHERFLSGMPMGTPGETAVRRHTLAGRGRAEPDTGSPHAHPRATLGRTSSGRPRPSVGHGAGAGHRPVGAHRAGLGHRPAGGHRLPTSRPIAGSDRHDGFTPTWSDR</sequence>
<evidence type="ECO:0000313" key="8">
    <source>
        <dbReference type="EMBL" id="CAA9536697.1"/>
    </source>
</evidence>
<keyword evidence="6" id="KW-1133">Transmembrane helix</keyword>
<keyword evidence="4 8" id="KW-0560">Oxidoreductase</keyword>
<accession>A0A6J4U2J9</accession>
<dbReference type="Pfam" id="PF01266">
    <property type="entry name" value="DAO"/>
    <property type="match status" value="1"/>
</dbReference>
<feature type="compositionally biased region" description="Basic and acidic residues" evidence="5">
    <location>
        <begin position="478"/>
        <end position="491"/>
    </location>
</feature>
<dbReference type="GO" id="GO:0050660">
    <property type="term" value="F:flavin adenine dinucleotide binding"/>
    <property type="evidence" value="ECO:0007669"/>
    <property type="project" value="InterPro"/>
</dbReference>
<dbReference type="GO" id="GO:0008115">
    <property type="term" value="F:sarcosine oxidase activity"/>
    <property type="evidence" value="ECO:0007669"/>
    <property type="project" value="UniProtKB-EC"/>
</dbReference>
<dbReference type="EC" id="1.5.3.1" evidence="8"/>
<dbReference type="AlphaFoldDB" id="A0A6J4U2J9"/>
<dbReference type="InterPro" id="IPR036188">
    <property type="entry name" value="FAD/NAD-bd_sf"/>
</dbReference>
<keyword evidence="3" id="KW-0274">FAD</keyword>
<gene>
    <name evidence="8" type="ORF">AVDCRST_MAG79-1442</name>
</gene>
<dbReference type="InterPro" id="IPR006076">
    <property type="entry name" value="FAD-dep_OxRdtase"/>
</dbReference>
<evidence type="ECO:0000256" key="5">
    <source>
        <dbReference type="SAM" id="MobiDB-lite"/>
    </source>
</evidence>
<protein>
    <submittedName>
        <fullName evidence="8">Monomeric sarcosine oxidase</fullName>
        <ecNumber evidence="8">1.5.3.1</ecNumber>
    </submittedName>
</protein>
<keyword evidence="2" id="KW-0285">Flavoprotein</keyword>
<dbReference type="EMBL" id="CADCWC010000222">
    <property type="protein sequence ID" value="CAA9536697.1"/>
    <property type="molecule type" value="Genomic_DNA"/>
</dbReference>
<dbReference type="Gene3D" id="3.50.50.60">
    <property type="entry name" value="FAD/NAD(P)-binding domain"/>
    <property type="match status" value="1"/>
</dbReference>
<dbReference type="PANTHER" id="PTHR10961">
    <property type="entry name" value="PEROXISOMAL SARCOSINE OXIDASE"/>
    <property type="match status" value="1"/>
</dbReference>
<dbReference type="SUPFAM" id="SSF51905">
    <property type="entry name" value="FAD/NAD(P)-binding domain"/>
    <property type="match status" value="1"/>
</dbReference>
<evidence type="ECO:0000256" key="1">
    <source>
        <dbReference type="ARBA" id="ARBA00001974"/>
    </source>
</evidence>
<feature type="non-terminal residue" evidence="8">
    <location>
        <position position="491"/>
    </location>
</feature>
<dbReference type="PANTHER" id="PTHR10961:SF7">
    <property type="entry name" value="FAD DEPENDENT OXIDOREDUCTASE DOMAIN-CONTAINING PROTEIN"/>
    <property type="match status" value="1"/>
</dbReference>
<evidence type="ECO:0000256" key="3">
    <source>
        <dbReference type="ARBA" id="ARBA00022827"/>
    </source>
</evidence>
<feature type="region of interest" description="Disordered" evidence="5">
    <location>
        <begin position="410"/>
        <end position="491"/>
    </location>
</feature>